<comment type="caution">
    <text evidence="1">The sequence shown here is derived from an EMBL/GenBank/DDBJ whole genome shotgun (WGS) entry which is preliminary data.</text>
</comment>
<evidence type="ECO:0000313" key="1">
    <source>
        <dbReference type="EMBL" id="PRB93919.1"/>
    </source>
</evidence>
<dbReference type="RefSeq" id="WP_105226116.1">
    <property type="nucleotide sequence ID" value="NZ_PCQE01000058.1"/>
</dbReference>
<name>A0A2S9D9N3_PSECE</name>
<protein>
    <submittedName>
        <fullName evidence="1">Uncharacterized protein</fullName>
    </submittedName>
</protein>
<gene>
    <name evidence="1" type="ORF">CQ006_23685</name>
</gene>
<proteinExistence type="predicted"/>
<reference evidence="1 2" key="1">
    <citation type="submission" date="2017-09" db="EMBL/GenBank/DDBJ databases">
        <title>Genomic, metabolic, and phenotypic characteristics of bacterial isolates from the natural microbiome of the model nematode Caenorhabditis elegans.</title>
        <authorList>
            <person name="Zimmermann J."/>
            <person name="Obeng N."/>
            <person name="Yang W."/>
            <person name="Obeng O."/>
            <person name="Kissoyan K."/>
            <person name="Pees B."/>
            <person name="Dirksen P."/>
            <person name="Hoppner M."/>
            <person name="Franke A."/>
            <person name="Rosenstiel P."/>
            <person name="Leippe M."/>
            <person name="Dierking K."/>
            <person name="Kaleta C."/>
            <person name="Schulenburg H."/>
        </authorList>
    </citation>
    <scope>NUCLEOTIDE SEQUENCE [LARGE SCALE GENOMIC DNA]</scope>
    <source>
        <strain evidence="1 2">MYb184</strain>
    </source>
</reference>
<sequence length="103" mass="11904">MNIENRRYIKLPTSDKALEALCKVALTKHSAHTLLIKLCTAADKTETGFHIVYTDKAEIMKWMDCTSENVRRCMNVLIEQKLIAVEHDKAHGMMWIEVKFLNL</sequence>
<evidence type="ECO:0000313" key="2">
    <source>
        <dbReference type="Proteomes" id="UP000239458"/>
    </source>
</evidence>
<organism evidence="1 2">
    <name type="scientific">Pseudomonas cedrina</name>
    <dbReference type="NCBI Taxonomy" id="651740"/>
    <lineage>
        <taxon>Bacteria</taxon>
        <taxon>Pseudomonadati</taxon>
        <taxon>Pseudomonadota</taxon>
        <taxon>Gammaproteobacteria</taxon>
        <taxon>Pseudomonadales</taxon>
        <taxon>Pseudomonadaceae</taxon>
        <taxon>Pseudomonas</taxon>
    </lineage>
</organism>
<dbReference type="AlphaFoldDB" id="A0A2S9D9N3"/>
<accession>A0A2S9D9N3</accession>
<dbReference type="Proteomes" id="UP000239458">
    <property type="component" value="Unassembled WGS sequence"/>
</dbReference>
<dbReference type="EMBL" id="PCQE01000058">
    <property type="protein sequence ID" value="PRB93919.1"/>
    <property type="molecule type" value="Genomic_DNA"/>
</dbReference>